<evidence type="ECO:0000313" key="2">
    <source>
        <dbReference type="EMBL" id="TZG25834.1"/>
    </source>
</evidence>
<dbReference type="GO" id="GO:0016757">
    <property type="term" value="F:glycosyltransferase activity"/>
    <property type="evidence" value="ECO:0007669"/>
    <property type="project" value="UniProtKB-ARBA"/>
</dbReference>
<dbReference type="AlphaFoldDB" id="A0A5D9C247"/>
<dbReference type="InterPro" id="IPR028098">
    <property type="entry name" value="Glyco_trans_4-like_N"/>
</dbReference>
<gene>
    <name evidence="2" type="ORF">FYJ91_12690</name>
</gene>
<keyword evidence="2" id="KW-0808">Transferase</keyword>
<dbReference type="Proteomes" id="UP000322077">
    <property type="component" value="Unassembled WGS sequence"/>
</dbReference>
<protein>
    <submittedName>
        <fullName evidence="2">Glycosyltransferase family 4 protein</fullName>
    </submittedName>
</protein>
<proteinExistence type="predicted"/>
<dbReference type="Pfam" id="PF13692">
    <property type="entry name" value="Glyco_trans_1_4"/>
    <property type="match status" value="1"/>
</dbReference>
<evidence type="ECO:0000259" key="1">
    <source>
        <dbReference type="Pfam" id="PF13439"/>
    </source>
</evidence>
<accession>A0A5D9C247</accession>
<dbReference type="SUPFAM" id="SSF53756">
    <property type="entry name" value="UDP-Glycosyltransferase/glycogen phosphorylase"/>
    <property type="match status" value="1"/>
</dbReference>
<dbReference type="EMBL" id="VTOU01000003">
    <property type="protein sequence ID" value="TZG25834.1"/>
    <property type="molecule type" value="Genomic_DNA"/>
</dbReference>
<sequence length="405" mass="44755">MRDISRASLDARRIGGRAFMKIAMLDPSLFTWPYDISLCLAQIRHGHDVTLLARKPFSPPDAALAQHLDPHFYKLVEGDWAEKLPHKVFLTLKGLSHIGSMIRLVARLEREKPDVIHFQWTPLPVVDRRFLNRLRRIAPIVLTVHDSAPFNENPSSRVQQLGSTSIMREFDRVIVHTAKAKARILEYGVEPSRVAQIAHGMLEEVAPPSGKPQPPRAEGDVVLLLFGRLKPYKGIDVMIRAVAALPPALRGRVRVRIVGKPHMPVEPLQALAAELGIADRVDFEFRFIDDAEVGDLLRAADIQMFPYFEIDASGVLMAVLGVGRPIIASDIGLFREMLDDGVHGRLVPPGDVAALSAAIAELVADDAGRAEAGRQVAALRDSIPSWEDIAAQTTALYEDAIAQRR</sequence>
<feature type="domain" description="Glycosyltransferase subfamily 4-like N-terminal" evidence="1">
    <location>
        <begin position="38"/>
        <end position="200"/>
    </location>
</feature>
<dbReference type="Gene3D" id="3.40.50.2000">
    <property type="entry name" value="Glycogen Phosphorylase B"/>
    <property type="match status" value="2"/>
</dbReference>
<dbReference type="PANTHER" id="PTHR12526:SF636">
    <property type="entry name" value="BLL3647 PROTEIN"/>
    <property type="match status" value="1"/>
</dbReference>
<dbReference type="Pfam" id="PF13439">
    <property type="entry name" value="Glyco_transf_4"/>
    <property type="match status" value="1"/>
</dbReference>
<evidence type="ECO:0000313" key="3">
    <source>
        <dbReference type="Proteomes" id="UP000322077"/>
    </source>
</evidence>
<dbReference type="CDD" id="cd03801">
    <property type="entry name" value="GT4_PimA-like"/>
    <property type="match status" value="1"/>
</dbReference>
<keyword evidence="3" id="KW-1185">Reference proteome</keyword>
<reference evidence="2 3" key="1">
    <citation type="submission" date="2019-08" db="EMBL/GenBank/DDBJ databases">
        <authorList>
            <person name="Wang G."/>
            <person name="Xu Z."/>
        </authorList>
    </citation>
    <scope>NUCLEOTIDE SEQUENCE [LARGE SCALE GENOMIC DNA]</scope>
    <source>
        <strain evidence="2 3">ZX</strain>
    </source>
</reference>
<comment type="caution">
    <text evidence="2">The sequence shown here is derived from an EMBL/GenBank/DDBJ whole genome shotgun (WGS) entry which is preliminary data.</text>
</comment>
<name>A0A5D9C247_9SPHN</name>
<dbReference type="PANTHER" id="PTHR12526">
    <property type="entry name" value="GLYCOSYLTRANSFERASE"/>
    <property type="match status" value="1"/>
</dbReference>
<organism evidence="2 3">
    <name type="scientific">Sphingomonas montanisoli</name>
    <dbReference type="NCBI Taxonomy" id="2606412"/>
    <lineage>
        <taxon>Bacteria</taxon>
        <taxon>Pseudomonadati</taxon>
        <taxon>Pseudomonadota</taxon>
        <taxon>Alphaproteobacteria</taxon>
        <taxon>Sphingomonadales</taxon>
        <taxon>Sphingomonadaceae</taxon>
        <taxon>Sphingomonas</taxon>
    </lineage>
</organism>